<evidence type="ECO:0000256" key="9">
    <source>
        <dbReference type="ARBA" id="ARBA00022963"/>
    </source>
</evidence>
<dbReference type="KEGG" id="tps:THAPSDRAFT_261941"/>
<evidence type="ECO:0000256" key="1">
    <source>
        <dbReference type="ARBA" id="ARBA00001913"/>
    </source>
</evidence>
<dbReference type="AlphaFoldDB" id="B8BW96"/>
<reference evidence="16 17" key="1">
    <citation type="journal article" date="2004" name="Science">
        <title>The genome of the diatom Thalassiosira pseudonana: ecology, evolution, and metabolism.</title>
        <authorList>
            <person name="Armbrust E.V."/>
            <person name="Berges J.A."/>
            <person name="Bowler C."/>
            <person name="Green B.R."/>
            <person name="Martinez D."/>
            <person name="Putnam N.H."/>
            <person name="Zhou S."/>
            <person name="Allen A.E."/>
            <person name="Apt K.E."/>
            <person name="Bechner M."/>
            <person name="Brzezinski M.A."/>
            <person name="Chaal B.K."/>
            <person name="Chiovitti A."/>
            <person name="Davis A.K."/>
            <person name="Demarest M.S."/>
            <person name="Detter J.C."/>
            <person name="Glavina T."/>
            <person name="Goodstein D."/>
            <person name="Hadi M.Z."/>
            <person name="Hellsten U."/>
            <person name="Hildebrand M."/>
            <person name="Jenkins B.D."/>
            <person name="Jurka J."/>
            <person name="Kapitonov V.V."/>
            <person name="Kroger N."/>
            <person name="Lau W.W."/>
            <person name="Lane T.W."/>
            <person name="Larimer F.W."/>
            <person name="Lippmeier J.C."/>
            <person name="Lucas S."/>
            <person name="Medina M."/>
            <person name="Montsant A."/>
            <person name="Obornik M."/>
            <person name="Parker M.S."/>
            <person name="Palenik B."/>
            <person name="Pazour G.J."/>
            <person name="Richardson P.M."/>
            <person name="Rynearson T.A."/>
            <person name="Saito M.A."/>
            <person name="Schwartz D.C."/>
            <person name="Thamatrakoln K."/>
            <person name="Valentin K."/>
            <person name="Vardi A."/>
            <person name="Wilkerson F.P."/>
            <person name="Rokhsar D.S."/>
        </authorList>
    </citation>
    <scope>NUCLEOTIDE SEQUENCE [LARGE SCALE GENOMIC DNA]</scope>
    <source>
        <strain evidence="16 17">CCMP1335</strain>
    </source>
</reference>
<dbReference type="HOGENOM" id="CLU_008300_0_0_1"/>
<keyword evidence="3" id="KW-1003">Cell membrane</keyword>
<organism evidence="16 17">
    <name type="scientific">Thalassiosira pseudonana</name>
    <name type="common">Marine diatom</name>
    <name type="synonym">Cyclotella nana</name>
    <dbReference type="NCBI Taxonomy" id="35128"/>
    <lineage>
        <taxon>Eukaryota</taxon>
        <taxon>Sar</taxon>
        <taxon>Stramenopiles</taxon>
        <taxon>Ochrophyta</taxon>
        <taxon>Bacillariophyta</taxon>
        <taxon>Coscinodiscophyceae</taxon>
        <taxon>Thalassiosirophycidae</taxon>
        <taxon>Thalassiosirales</taxon>
        <taxon>Thalassiosiraceae</taxon>
        <taxon>Thalassiosira</taxon>
    </lineage>
</organism>
<dbReference type="GO" id="GO:0016042">
    <property type="term" value="P:lipid catabolic process"/>
    <property type="evidence" value="ECO:0007669"/>
    <property type="project" value="UniProtKB-KW"/>
</dbReference>
<dbReference type="PaxDb" id="35128-Thaps261941"/>
<keyword evidence="10" id="KW-1133">Transmembrane helix</keyword>
<dbReference type="GO" id="GO:0016787">
    <property type="term" value="F:hydrolase activity"/>
    <property type="evidence" value="ECO:0007669"/>
    <property type="project" value="UniProtKB-KW"/>
</dbReference>
<keyword evidence="12" id="KW-0472">Membrane</keyword>
<keyword evidence="6" id="KW-0479">Metal-binding</keyword>
<feature type="non-terminal residue" evidence="16">
    <location>
        <position position="473"/>
    </location>
</feature>
<evidence type="ECO:0000256" key="8">
    <source>
        <dbReference type="ARBA" id="ARBA00022837"/>
    </source>
</evidence>
<dbReference type="InterPro" id="IPR002921">
    <property type="entry name" value="Fungal_lipase-type"/>
</dbReference>
<evidence type="ECO:0000256" key="12">
    <source>
        <dbReference type="ARBA" id="ARBA00023136"/>
    </source>
</evidence>
<keyword evidence="7" id="KW-0378">Hydrolase</keyword>
<keyword evidence="8" id="KW-0106">Calcium</keyword>
<dbReference type="Proteomes" id="UP000001449">
    <property type="component" value="Chromosome 3"/>
</dbReference>
<comment type="catalytic activity">
    <reaction evidence="13">
        <text>a 1,2-diacyl-sn-glycerol + H2O = a 2-acylglycerol + a fatty acid + H(+)</text>
        <dbReference type="Rhea" id="RHEA:33275"/>
        <dbReference type="ChEBI" id="CHEBI:15377"/>
        <dbReference type="ChEBI" id="CHEBI:15378"/>
        <dbReference type="ChEBI" id="CHEBI:17389"/>
        <dbReference type="ChEBI" id="CHEBI:17815"/>
        <dbReference type="ChEBI" id="CHEBI:28868"/>
        <dbReference type="EC" id="3.1.1.116"/>
    </reaction>
    <physiologicalReaction direction="left-to-right" evidence="13">
        <dbReference type="Rhea" id="RHEA:33276"/>
    </physiologicalReaction>
</comment>
<gene>
    <name evidence="16" type="ORF">THAPSDRAFT_261941</name>
</gene>
<keyword evidence="11" id="KW-0443">Lipid metabolism</keyword>
<dbReference type="InterPro" id="IPR052214">
    <property type="entry name" value="DAG_Lipase-Related"/>
</dbReference>
<evidence type="ECO:0000313" key="17">
    <source>
        <dbReference type="Proteomes" id="UP000001449"/>
    </source>
</evidence>
<evidence type="ECO:0000256" key="13">
    <source>
        <dbReference type="ARBA" id="ARBA00024531"/>
    </source>
</evidence>
<evidence type="ECO:0000259" key="15">
    <source>
        <dbReference type="Pfam" id="PF01764"/>
    </source>
</evidence>
<evidence type="ECO:0000256" key="2">
    <source>
        <dbReference type="ARBA" id="ARBA00004651"/>
    </source>
</evidence>
<dbReference type="EC" id="3.1.1.116" evidence="14"/>
<dbReference type="OMA" id="CCCGSND"/>
<keyword evidence="17" id="KW-1185">Reference proteome</keyword>
<evidence type="ECO:0000256" key="6">
    <source>
        <dbReference type="ARBA" id="ARBA00022723"/>
    </source>
</evidence>
<evidence type="ECO:0000256" key="10">
    <source>
        <dbReference type="ARBA" id="ARBA00022989"/>
    </source>
</evidence>
<dbReference type="EMBL" id="CM000640">
    <property type="protein sequence ID" value="EED94479.1"/>
    <property type="molecule type" value="Genomic_DNA"/>
</dbReference>
<keyword evidence="5" id="KW-0812">Transmembrane</keyword>
<keyword evidence="9" id="KW-0442">Lipid degradation</keyword>
<dbReference type="Pfam" id="PF01764">
    <property type="entry name" value="Lipase_3"/>
    <property type="match status" value="1"/>
</dbReference>
<evidence type="ECO:0000256" key="11">
    <source>
        <dbReference type="ARBA" id="ARBA00023098"/>
    </source>
</evidence>
<dbReference type="InParanoid" id="B8BW96"/>
<evidence type="ECO:0000256" key="4">
    <source>
        <dbReference type="ARBA" id="ARBA00022553"/>
    </source>
</evidence>
<reference evidence="16 17" key="2">
    <citation type="journal article" date="2008" name="Nature">
        <title>The Phaeodactylum genome reveals the evolutionary history of diatom genomes.</title>
        <authorList>
            <person name="Bowler C."/>
            <person name="Allen A.E."/>
            <person name="Badger J.H."/>
            <person name="Grimwood J."/>
            <person name="Jabbari K."/>
            <person name="Kuo A."/>
            <person name="Maheswari U."/>
            <person name="Martens C."/>
            <person name="Maumus F."/>
            <person name="Otillar R.P."/>
            <person name="Rayko E."/>
            <person name="Salamov A."/>
            <person name="Vandepoele K."/>
            <person name="Beszteri B."/>
            <person name="Gruber A."/>
            <person name="Heijde M."/>
            <person name="Katinka M."/>
            <person name="Mock T."/>
            <person name="Valentin K."/>
            <person name="Verret F."/>
            <person name="Berges J.A."/>
            <person name="Brownlee C."/>
            <person name="Cadoret J.P."/>
            <person name="Chiovitti A."/>
            <person name="Choi C.J."/>
            <person name="Coesel S."/>
            <person name="De Martino A."/>
            <person name="Detter J.C."/>
            <person name="Durkin C."/>
            <person name="Falciatore A."/>
            <person name="Fournet J."/>
            <person name="Haruta M."/>
            <person name="Huysman M.J."/>
            <person name="Jenkins B.D."/>
            <person name="Jiroutova K."/>
            <person name="Jorgensen R.E."/>
            <person name="Joubert Y."/>
            <person name="Kaplan A."/>
            <person name="Kroger N."/>
            <person name="Kroth P.G."/>
            <person name="La Roche J."/>
            <person name="Lindquist E."/>
            <person name="Lommer M."/>
            <person name="Martin-Jezequel V."/>
            <person name="Lopez P.J."/>
            <person name="Lucas S."/>
            <person name="Mangogna M."/>
            <person name="McGinnis K."/>
            <person name="Medlin L.K."/>
            <person name="Montsant A."/>
            <person name="Oudot-Le Secq M.P."/>
            <person name="Napoli C."/>
            <person name="Obornik M."/>
            <person name="Parker M.S."/>
            <person name="Petit J.L."/>
            <person name="Porcel B.M."/>
            <person name="Poulsen N."/>
            <person name="Robison M."/>
            <person name="Rychlewski L."/>
            <person name="Rynearson T.A."/>
            <person name="Schmutz J."/>
            <person name="Shapiro H."/>
            <person name="Siaut M."/>
            <person name="Stanley M."/>
            <person name="Sussman M.R."/>
            <person name="Taylor A.R."/>
            <person name="Vardi A."/>
            <person name="von Dassow P."/>
            <person name="Vyverman W."/>
            <person name="Willis A."/>
            <person name="Wyrwicz L.S."/>
            <person name="Rokhsar D.S."/>
            <person name="Weissenbach J."/>
            <person name="Armbrust E.V."/>
            <person name="Green B.R."/>
            <person name="Van de Peer Y."/>
            <person name="Grigoriev I.V."/>
        </authorList>
    </citation>
    <scope>NUCLEOTIDE SEQUENCE [LARGE SCALE GENOMIC DNA]</scope>
    <source>
        <strain evidence="16 17">CCMP1335</strain>
    </source>
</reference>
<feature type="domain" description="Fungal lipase-type" evidence="15">
    <location>
        <begin position="182"/>
        <end position="324"/>
    </location>
</feature>
<dbReference type="Gene3D" id="3.40.50.1820">
    <property type="entry name" value="alpha/beta hydrolase"/>
    <property type="match status" value="1"/>
</dbReference>
<dbReference type="PANTHER" id="PTHR45792">
    <property type="entry name" value="DIACYLGLYCEROL LIPASE HOMOLOG-RELATED"/>
    <property type="match status" value="1"/>
</dbReference>
<dbReference type="SUPFAM" id="SSF53474">
    <property type="entry name" value="alpha/beta-Hydrolases"/>
    <property type="match status" value="1"/>
</dbReference>
<sequence>YGDIARALADYFADFGEVAEQRGLDVVPSDVALGFVVLRRIQAQRKLLARREVLQQTGNGYGSAARDRYQSFSRTVLSPANPSDVAVLEEGARFARHQLAIYTWILYYYMFPCTATFRLIGQSIKEKLSWATVGDNFLRIHERTMMAHAGLDRSDIAYASFETGFYETPYCIVIDRKWKSVVLSIRGSLTLEDCVVDVLLDPSPLDALGDKYGFAGEGQYCHGGVLECTQWLHSDLMRNNILETLLMGDNAQCRGYALRIVGHSLGGGIGVILSLMLRQTYPNLRCIAYSPPGGLLTHDLATSCSEFVNTFILDSDIVPRLSLDNMERLRDEVLHLIPRVKLSKYDIAKRIFWHGLCGEVELGDLDYLIQQNDDMLYPPDYVLDSEFMRQLQRFDSMQQGRRSNRGVSRSIALFPPGRIVHLSKTGQSKACVHASNAGSEYTPIRKENDDFNEIEISPTLWTDHFPNRVCIEI</sequence>
<dbReference type="GO" id="GO:0005886">
    <property type="term" value="C:plasma membrane"/>
    <property type="evidence" value="ECO:0007669"/>
    <property type="project" value="UniProtKB-SubCell"/>
</dbReference>
<comment type="subcellular location">
    <subcellularLocation>
        <location evidence="2">Cell membrane</location>
        <topology evidence="2">Multi-pass membrane protein</topology>
    </subcellularLocation>
</comment>
<evidence type="ECO:0000256" key="14">
    <source>
        <dbReference type="ARBA" id="ARBA00026104"/>
    </source>
</evidence>
<dbReference type="CDD" id="cd00519">
    <property type="entry name" value="Lipase_3"/>
    <property type="match status" value="1"/>
</dbReference>
<feature type="non-terminal residue" evidence="16">
    <location>
        <position position="1"/>
    </location>
</feature>
<accession>B8BW96</accession>
<evidence type="ECO:0000256" key="3">
    <source>
        <dbReference type="ARBA" id="ARBA00022475"/>
    </source>
</evidence>
<proteinExistence type="predicted"/>
<dbReference type="GeneID" id="7452091"/>
<dbReference type="RefSeq" id="XP_002289043.1">
    <property type="nucleotide sequence ID" value="XM_002289007.1"/>
</dbReference>
<dbReference type="PANTHER" id="PTHR45792:SF8">
    <property type="entry name" value="DIACYLGLYCEROL LIPASE-ALPHA"/>
    <property type="match status" value="1"/>
</dbReference>
<dbReference type="InterPro" id="IPR029058">
    <property type="entry name" value="AB_hydrolase_fold"/>
</dbReference>
<evidence type="ECO:0000313" key="16">
    <source>
        <dbReference type="EMBL" id="EED94479.1"/>
    </source>
</evidence>
<protein>
    <recommendedName>
        <fullName evidence="14">sn-1-specific diacylglycerol lipase</fullName>
        <ecNumber evidence="14">3.1.1.116</ecNumber>
    </recommendedName>
</protein>
<evidence type="ECO:0000256" key="7">
    <source>
        <dbReference type="ARBA" id="ARBA00022801"/>
    </source>
</evidence>
<evidence type="ECO:0000256" key="5">
    <source>
        <dbReference type="ARBA" id="ARBA00022692"/>
    </source>
</evidence>
<comment type="cofactor">
    <cofactor evidence="1">
        <name>Ca(2+)</name>
        <dbReference type="ChEBI" id="CHEBI:29108"/>
    </cofactor>
</comment>
<name>B8BW96_THAPS</name>
<dbReference type="eggNOG" id="KOG2088">
    <property type="taxonomic scope" value="Eukaryota"/>
</dbReference>
<keyword evidence="4" id="KW-0597">Phosphoprotein</keyword>
<dbReference type="GO" id="GO:0046872">
    <property type="term" value="F:metal ion binding"/>
    <property type="evidence" value="ECO:0007669"/>
    <property type="project" value="UniProtKB-KW"/>
</dbReference>